<dbReference type="AlphaFoldDB" id="A0A504JGB8"/>
<accession>A0A504JGB8</accession>
<dbReference type="Proteomes" id="UP000315540">
    <property type="component" value="Unassembled WGS sequence"/>
</dbReference>
<evidence type="ECO:0000313" key="2">
    <source>
        <dbReference type="Proteomes" id="UP000315540"/>
    </source>
</evidence>
<reference evidence="1 2" key="1">
    <citation type="submission" date="2019-06" db="EMBL/GenBank/DDBJ databases">
        <authorList>
            <person name="Meng X."/>
        </authorList>
    </citation>
    <scope>NUCLEOTIDE SEQUENCE [LARGE SCALE GENOMIC DNA]</scope>
    <source>
        <strain evidence="1 2">M625</strain>
    </source>
</reference>
<dbReference type="EMBL" id="VFWZ01000003">
    <property type="protein sequence ID" value="TPN85829.1"/>
    <property type="molecule type" value="Genomic_DNA"/>
</dbReference>
<keyword evidence="2" id="KW-1185">Reference proteome</keyword>
<sequence length="87" mass="10358">MYTEEHLKKTIAAVKKAEKRPTQPLMAKTGLSRTTVQRFLRQDTIRQTNLDKLFEACLEIISEHKKQHKKLTHKYHDVMQHQKQLFS</sequence>
<evidence type="ECO:0000313" key="1">
    <source>
        <dbReference type="EMBL" id="TPN85829.1"/>
    </source>
</evidence>
<protein>
    <submittedName>
        <fullName evidence="1">Uncharacterized protein</fullName>
    </submittedName>
</protein>
<name>A0A504JGB8_9FLAO</name>
<gene>
    <name evidence="1" type="ORF">FHK87_11105</name>
</gene>
<comment type="caution">
    <text evidence="1">The sequence shown here is derived from an EMBL/GenBank/DDBJ whole genome shotgun (WGS) entry which is preliminary data.</text>
</comment>
<dbReference type="RefSeq" id="WP_140592803.1">
    <property type="nucleotide sequence ID" value="NZ_VFWZ01000003.1"/>
</dbReference>
<dbReference type="OrthoDB" id="9950368at2"/>
<organism evidence="1 2">
    <name type="scientific">Aquimarina algicola</name>
    <dbReference type="NCBI Taxonomy" id="2589995"/>
    <lineage>
        <taxon>Bacteria</taxon>
        <taxon>Pseudomonadati</taxon>
        <taxon>Bacteroidota</taxon>
        <taxon>Flavobacteriia</taxon>
        <taxon>Flavobacteriales</taxon>
        <taxon>Flavobacteriaceae</taxon>
        <taxon>Aquimarina</taxon>
    </lineage>
</organism>
<proteinExistence type="predicted"/>